<dbReference type="OMA" id="QHIFEVG"/>
<evidence type="ECO:0000256" key="4">
    <source>
        <dbReference type="ARBA" id="ARBA00022670"/>
    </source>
</evidence>
<dbReference type="CDD" id="cd00041">
    <property type="entry name" value="CUB"/>
    <property type="match status" value="1"/>
</dbReference>
<dbReference type="SUPFAM" id="SSF57424">
    <property type="entry name" value="LDL receptor-like module"/>
    <property type="match status" value="4"/>
</dbReference>
<keyword evidence="11" id="KW-0735">Signal-anchor</keyword>
<evidence type="ECO:0000256" key="18">
    <source>
        <dbReference type="SAM" id="MobiDB-lite"/>
    </source>
</evidence>
<evidence type="ECO:0000256" key="15">
    <source>
        <dbReference type="ARBA" id="ARBA00023180"/>
    </source>
</evidence>
<dbReference type="FunFam" id="2.40.10.10:FF:000181">
    <property type="entry name" value="Chymotrypsinogen A"/>
    <property type="match status" value="1"/>
</dbReference>
<evidence type="ECO:0000256" key="3">
    <source>
        <dbReference type="ARBA" id="ARBA00022525"/>
    </source>
</evidence>
<dbReference type="GO" id="GO:0002009">
    <property type="term" value="P:morphogenesis of an epithelium"/>
    <property type="evidence" value="ECO:0007669"/>
    <property type="project" value="Ensembl"/>
</dbReference>
<dbReference type="InterPro" id="IPR000082">
    <property type="entry name" value="SEA_dom"/>
</dbReference>
<evidence type="ECO:0000256" key="11">
    <source>
        <dbReference type="ARBA" id="ARBA00022968"/>
    </source>
</evidence>
<reference evidence="23" key="1">
    <citation type="submission" date="2025-08" db="UniProtKB">
        <authorList>
            <consortium name="Ensembl"/>
        </authorList>
    </citation>
    <scope>IDENTIFICATION</scope>
</reference>
<feature type="disulfide bond" evidence="17">
    <location>
        <begin position="398"/>
        <end position="413"/>
    </location>
</feature>
<dbReference type="FunFam" id="4.10.400.10:FF:000065">
    <property type="entry name" value="Transmembrane protease serine 7"/>
    <property type="match status" value="1"/>
</dbReference>
<dbReference type="InterPro" id="IPR043504">
    <property type="entry name" value="Peptidase_S1_PA_chymotrypsin"/>
</dbReference>
<dbReference type="GO" id="GO:0005576">
    <property type="term" value="C:extracellular region"/>
    <property type="evidence" value="ECO:0007669"/>
    <property type="project" value="UniProtKB-SubCell"/>
</dbReference>
<dbReference type="SUPFAM" id="SSF82671">
    <property type="entry name" value="SEA domain"/>
    <property type="match status" value="1"/>
</dbReference>
<evidence type="ECO:0000256" key="16">
    <source>
        <dbReference type="ARBA" id="ARBA00044036"/>
    </source>
</evidence>
<dbReference type="InterPro" id="IPR036055">
    <property type="entry name" value="LDL_receptor-like_sf"/>
</dbReference>
<comment type="subcellular location">
    <subcellularLocation>
        <location evidence="2">Membrane</location>
        <topology evidence="2">Single-pass type II membrane protein</topology>
    </subcellularLocation>
    <subcellularLocation>
        <location evidence="1">Secreted</location>
        <location evidence="1">Extracellular space</location>
    </subcellularLocation>
</comment>
<dbReference type="SUPFAM" id="SSF50494">
    <property type="entry name" value="Trypsin-like serine proteases"/>
    <property type="match status" value="1"/>
</dbReference>
<keyword evidence="14 17" id="KW-1015">Disulfide bond</keyword>
<dbReference type="STRING" id="28743.ENSCVAP00000001450"/>
<dbReference type="Pfam" id="PF00089">
    <property type="entry name" value="Trypsin"/>
    <property type="match status" value="2"/>
</dbReference>
<protein>
    <recommendedName>
        <fullName evidence="16">chymotrypsin</fullName>
        <ecNumber evidence="16">3.4.21.1</ecNumber>
    </recommendedName>
</protein>
<comment type="caution">
    <text evidence="17">Lacks conserved residue(s) required for the propagation of feature annotation.</text>
</comment>
<dbReference type="GO" id="GO:0016485">
    <property type="term" value="P:protein processing"/>
    <property type="evidence" value="ECO:0007669"/>
    <property type="project" value="Ensembl"/>
</dbReference>
<dbReference type="InterPro" id="IPR001254">
    <property type="entry name" value="Trypsin_dom"/>
</dbReference>
<dbReference type="PROSITE" id="PS00134">
    <property type="entry name" value="TRYPSIN_HIS"/>
    <property type="match status" value="1"/>
</dbReference>
<reference evidence="23" key="2">
    <citation type="submission" date="2025-09" db="UniProtKB">
        <authorList>
            <consortium name="Ensembl"/>
        </authorList>
    </citation>
    <scope>IDENTIFICATION</scope>
</reference>
<dbReference type="PANTHER" id="PTHR24252:SF17">
    <property type="entry name" value="SUPPRESSOR OF TUMORIGENICITY 14 PROTEIN HOMOLOG-RELATED"/>
    <property type="match status" value="1"/>
</dbReference>
<dbReference type="Pfam" id="PF01390">
    <property type="entry name" value="SEA"/>
    <property type="match status" value="1"/>
</dbReference>
<evidence type="ECO:0000256" key="17">
    <source>
        <dbReference type="PROSITE-ProRule" id="PRU00124"/>
    </source>
</evidence>
<dbReference type="PROSITE" id="PS50240">
    <property type="entry name" value="TRYPSIN_DOM"/>
    <property type="match status" value="1"/>
</dbReference>
<evidence type="ECO:0000256" key="5">
    <source>
        <dbReference type="ARBA" id="ARBA00022692"/>
    </source>
</evidence>
<dbReference type="InterPro" id="IPR009003">
    <property type="entry name" value="Peptidase_S1_PA"/>
</dbReference>
<keyword evidence="5 19" id="KW-0812">Transmembrane</keyword>
<dbReference type="InterPro" id="IPR000859">
    <property type="entry name" value="CUB_dom"/>
</dbReference>
<dbReference type="Gene3D" id="2.40.10.10">
    <property type="entry name" value="Trypsin-like serine proteases"/>
    <property type="match status" value="3"/>
</dbReference>
<dbReference type="InterPro" id="IPR002172">
    <property type="entry name" value="LDrepeatLR_classA_rpt"/>
</dbReference>
<keyword evidence="15" id="KW-0325">Glycoprotein</keyword>
<organism evidence="23 24">
    <name type="scientific">Cyprinodon variegatus</name>
    <name type="common">Sheepshead minnow</name>
    <dbReference type="NCBI Taxonomy" id="28743"/>
    <lineage>
        <taxon>Eukaryota</taxon>
        <taxon>Metazoa</taxon>
        <taxon>Chordata</taxon>
        <taxon>Craniata</taxon>
        <taxon>Vertebrata</taxon>
        <taxon>Euteleostomi</taxon>
        <taxon>Actinopterygii</taxon>
        <taxon>Neopterygii</taxon>
        <taxon>Teleostei</taxon>
        <taxon>Neoteleostei</taxon>
        <taxon>Acanthomorphata</taxon>
        <taxon>Ovalentaria</taxon>
        <taxon>Atherinomorphae</taxon>
        <taxon>Cyprinodontiformes</taxon>
        <taxon>Cyprinodontidae</taxon>
        <taxon>Cyprinodon</taxon>
    </lineage>
</organism>
<evidence type="ECO:0000259" key="20">
    <source>
        <dbReference type="PROSITE" id="PS01180"/>
    </source>
</evidence>
<dbReference type="Pfam" id="PF00057">
    <property type="entry name" value="Ldl_recept_a"/>
    <property type="match status" value="4"/>
</dbReference>
<feature type="disulfide bond" evidence="17">
    <location>
        <begin position="415"/>
        <end position="427"/>
    </location>
</feature>
<keyword evidence="13 19" id="KW-0472">Membrane</keyword>
<dbReference type="AlphaFoldDB" id="A0A3Q2FE45"/>
<feature type="region of interest" description="Disordered" evidence="18">
    <location>
        <begin position="1"/>
        <end position="21"/>
    </location>
</feature>
<dbReference type="PROSITE" id="PS50068">
    <property type="entry name" value="LDLRA_2"/>
    <property type="match status" value="4"/>
</dbReference>
<feature type="disulfide bond" evidence="17">
    <location>
        <begin position="494"/>
        <end position="506"/>
    </location>
</feature>
<keyword evidence="9" id="KW-0378">Hydrolase</keyword>
<dbReference type="Ensembl" id="ENSCVAT00000013405.1">
    <property type="protein sequence ID" value="ENSCVAP00000001450.1"/>
    <property type="gene ID" value="ENSCVAG00000002440.1"/>
</dbReference>
<dbReference type="GO" id="GO:0007586">
    <property type="term" value="P:digestion"/>
    <property type="evidence" value="ECO:0007669"/>
    <property type="project" value="UniProtKB-KW"/>
</dbReference>
<dbReference type="Gene3D" id="3.30.70.960">
    <property type="entry name" value="SEA domain"/>
    <property type="match status" value="1"/>
</dbReference>
<proteinExistence type="predicted"/>
<feature type="transmembrane region" description="Helical" evidence="19">
    <location>
        <begin position="30"/>
        <end position="53"/>
    </location>
</feature>
<keyword evidence="8" id="KW-0222">Digestion</keyword>
<dbReference type="Gene3D" id="2.60.120.290">
    <property type="entry name" value="Spermadhesin, CUB domain"/>
    <property type="match status" value="1"/>
</dbReference>
<evidence type="ECO:0000256" key="13">
    <source>
        <dbReference type="ARBA" id="ARBA00023136"/>
    </source>
</evidence>
<feature type="disulfide bond" evidence="17">
    <location>
        <begin position="434"/>
        <end position="449"/>
    </location>
</feature>
<feature type="disulfide bond" evidence="17">
    <location>
        <begin position="514"/>
        <end position="529"/>
    </location>
</feature>
<dbReference type="CDD" id="cd00190">
    <property type="entry name" value="Tryp_SPc"/>
    <property type="match status" value="1"/>
</dbReference>
<dbReference type="FunFam" id="4.10.400.10:FF:000034">
    <property type="entry name" value="Low-density lipoprotein receptor-related protein 2"/>
    <property type="match status" value="1"/>
</dbReference>
<accession>A0A3Q2FE45</accession>
<dbReference type="Pfam" id="PF00431">
    <property type="entry name" value="CUB"/>
    <property type="match status" value="1"/>
</dbReference>
<dbReference type="GeneTree" id="ENSGT00940000164481"/>
<dbReference type="CDD" id="cd00112">
    <property type="entry name" value="LDLa"/>
    <property type="match status" value="4"/>
</dbReference>
<evidence type="ECO:0000256" key="14">
    <source>
        <dbReference type="ARBA" id="ARBA00023157"/>
    </source>
</evidence>
<evidence type="ECO:0000313" key="24">
    <source>
        <dbReference type="Proteomes" id="UP000265020"/>
    </source>
</evidence>
<evidence type="ECO:0000256" key="7">
    <source>
        <dbReference type="ARBA" id="ARBA00022737"/>
    </source>
</evidence>
<evidence type="ECO:0000256" key="1">
    <source>
        <dbReference type="ARBA" id="ARBA00004239"/>
    </source>
</evidence>
<feature type="disulfide bond" evidence="17">
    <location>
        <begin position="386"/>
        <end position="404"/>
    </location>
</feature>
<feature type="disulfide bond" evidence="17">
    <location>
        <begin position="452"/>
        <end position="464"/>
    </location>
</feature>
<dbReference type="GO" id="GO:0008544">
    <property type="term" value="P:epidermis development"/>
    <property type="evidence" value="ECO:0007669"/>
    <property type="project" value="Ensembl"/>
</dbReference>
<dbReference type="Proteomes" id="UP000265020">
    <property type="component" value="Unassembled WGS sequence"/>
</dbReference>
<evidence type="ECO:0000259" key="21">
    <source>
        <dbReference type="PROSITE" id="PS50024"/>
    </source>
</evidence>
<evidence type="ECO:0000256" key="12">
    <source>
        <dbReference type="ARBA" id="ARBA00022989"/>
    </source>
</evidence>
<dbReference type="GO" id="GO:0016020">
    <property type="term" value="C:membrane"/>
    <property type="evidence" value="ECO:0007669"/>
    <property type="project" value="UniProtKB-SubCell"/>
</dbReference>
<evidence type="ECO:0000259" key="22">
    <source>
        <dbReference type="PROSITE" id="PS50240"/>
    </source>
</evidence>
<dbReference type="PROSITE" id="PS01180">
    <property type="entry name" value="CUB"/>
    <property type="match status" value="1"/>
</dbReference>
<dbReference type="Gene3D" id="4.10.400.10">
    <property type="entry name" value="Low-density Lipoprotein Receptor"/>
    <property type="match status" value="4"/>
</dbReference>
<feature type="disulfide bond" evidence="17">
    <location>
        <begin position="471"/>
        <end position="486"/>
    </location>
</feature>
<sequence length="743" mass="83026">MLRVKEIDSEKFPKESENKTLEKNGQGKTAIVLGAVILAAVIALMTGLLIWHFQFRTEQLSKRMYSGSMKIENQVFENAYENSSSPEFKALAQQVLRDLKVIYTNNPKLKKYYVGSVVQAFSEGSVIAYYLSEFKVPAGQEASVDNAMADLDTTVKRTLASPKRPTNALEIREMRTSGNHLSISLHLFSLLVFLLTQHVLQYFNFLICLCSSQNFTSYESVFYRLCGHYSPTEPLTFYSSRNVMLVTMGTNDDLNFPGFRAKVSQIPPGTISTFSTPNYPNYYPPKIDCAWEIEVPKDKAVKVTFKKLLLAEPGQEDGKNCDKDYVMIDDGKRLCGENLKGTLVETSKTNKIKVSFHSDYSYVDRGFSAEYEAIDIKGPCPNKFLCKNQWCIDSNLTCDGWNDCGDNSDEEKCKCSSDKITCKNGLCKPMFWKCDGVNDCGDNTDELNCGLCERGEFACKNQECISENKVCDERDDCGDSSDELNCKGNSNLICTDITYKCKNNKCINKVNPECDGEKDCEDGSDEENCDCGKKQLKSTVRIVGGQDAEDGEFPWQVSLHVKSYGHVCGGSLISPKWVVTAAHCVQDDGSISFSRPETWEVYSGPRDQDRNGDPAVKITLKRIIPHPYYNAYTFDNDIALMELNSPVSYSDYIQPICLPSAQHDFDVGKSVWITGWGRNAITTRPPLCPHGDSGGPLSCPESNGTMFLAGVVSWGDGCPRRNKPGIYTAVTKFRRWIKEKTGV</sequence>
<feature type="disulfide bond" evidence="17">
    <location>
        <begin position="422"/>
        <end position="440"/>
    </location>
</feature>
<dbReference type="EC" id="3.4.21.1" evidence="16"/>
<keyword evidence="24" id="KW-1185">Reference proteome</keyword>
<name>A0A3Q2FE45_CYPVA</name>
<dbReference type="InterPro" id="IPR035914">
    <property type="entry name" value="Sperma_CUB_dom_sf"/>
</dbReference>
<keyword evidence="6" id="KW-0732">Signal</keyword>
<dbReference type="InterPro" id="IPR036364">
    <property type="entry name" value="SEA_dom_sf"/>
</dbReference>
<keyword evidence="10" id="KW-0720">Serine protease</keyword>
<feature type="domain" description="Peptidase S1" evidence="22">
    <location>
        <begin position="542"/>
        <end position="742"/>
    </location>
</feature>
<evidence type="ECO:0000256" key="19">
    <source>
        <dbReference type="SAM" id="Phobius"/>
    </source>
</evidence>
<evidence type="ECO:0000256" key="6">
    <source>
        <dbReference type="ARBA" id="ARBA00022729"/>
    </source>
</evidence>
<dbReference type="GO" id="GO:0004252">
    <property type="term" value="F:serine-type endopeptidase activity"/>
    <property type="evidence" value="ECO:0007669"/>
    <property type="project" value="UniProtKB-EC"/>
</dbReference>
<dbReference type="PRINTS" id="PR00261">
    <property type="entry name" value="LDLRECEPTOR"/>
</dbReference>
<dbReference type="SMART" id="SM00020">
    <property type="entry name" value="Tryp_SPc"/>
    <property type="match status" value="1"/>
</dbReference>
<feature type="domain" description="CUB" evidence="20">
    <location>
        <begin position="257"/>
        <end position="374"/>
    </location>
</feature>
<feature type="domain" description="SEA" evidence="21">
    <location>
        <begin position="61"/>
        <end position="178"/>
    </location>
</feature>
<evidence type="ECO:0000256" key="2">
    <source>
        <dbReference type="ARBA" id="ARBA00004606"/>
    </source>
</evidence>
<keyword evidence="4" id="KW-0645">Protease</keyword>
<dbReference type="PANTHER" id="PTHR24252">
    <property type="entry name" value="ACROSIN-RELATED"/>
    <property type="match status" value="1"/>
</dbReference>
<keyword evidence="3" id="KW-0964">Secreted</keyword>
<dbReference type="SUPFAM" id="SSF49854">
    <property type="entry name" value="Spermadhesin, CUB domain"/>
    <property type="match status" value="1"/>
</dbReference>
<evidence type="ECO:0000256" key="8">
    <source>
        <dbReference type="ARBA" id="ARBA00022757"/>
    </source>
</evidence>
<dbReference type="GO" id="GO:0008283">
    <property type="term" value="P:cell population proliferation"/>
    <property type="evidence" value="ECO:0007669"/>
    <property type="project" value="Ensembl"/>
</dbReference>
<dbReference type="SMART" id="SM00042">
    <property type="entry name" value="CUB"/>
    <property type="match status" value="1"/>
</dbReference>
<dbReference type="GO" id="GO:0098743">
    <property type="term" value="P:cell aggregation"/>
    <property type="evidence" value="ECO:0007669"/>
    <property type="project" value="Ensembl"/>
</dbReference>
<keyword evidence="7" id="KW-0677">Repeat</keyword>
<keyword evidence="12 19" id="KW-1133">Transmembrane helix</keyword>
<evidence type="ECO:0000256" key="9">
    <source>
        <dbReference type="ARBA" id="ARBA00022801"/>
    </source>
</evidence>
<evidence type="ECO:0000256" key="10">
    <source>
        <dbReference type="ARBA" id="ARBA00022825"/>
    </source>
</evidence>
<evidence type="ECO:0000313" key="23">
    <source>
        <dbReference type="Ensembl" id="ENSCVAP00000001450.1"/>
    </source>
</evidence>
<dbReference type="PROSITE" id="PS50024">
    <property type="entry name" value="SEA"/>
    <property type="match status" value="1"/>
</dbReference>
<feature type="disulfide bond" evidence="17">
    <location>
        <begin position="459"/>
        <end position="477"/>
    </location>
</feature>
<dbReference type="InterPro" id="IPR018114">
    <property type="entry name" value="TRYPSIN_HIS"/>
</dbReference>
<dbReference type="SMART" id="SM00192">
    <property type="entry name" value="LDLa"/>
    <property type="match status" value="4"/>
</dbReference>